<name>A0A4U0RYY7_9ACTN</name>
<organism evidence="1 2">
    <name type="scientific">Actinacidiphila oryziradicis</name>
    <dbReference type="NCBI Taxonomy" id="2571141"/>
    <lineage>
        <taxon>Bacteria</taxon>
        <taxon>Bacillati</taxon>
        <taxon>Actinomycetota</taxon>
        <taxon>Actinomycetes</taxon>
        <taxon>Kitasatosporales</taxon>
        <taxon>Streptomycetaceae</taxon>
        <taxon>Actinacidiphila</taxon>
    </lineage>
</organism>
<gene>
    <name evidence="1" type="ORF">FCI23_43615</name>
</gene>
<dbReference type="AlphaFoldDB" id="A0A4U0RYY7"/>
<comment type="caution">
    <text evidence="1">The sequence shown here is derived from an EMBL/GenBank/DDBJ whole genome shotgun (WGS) entry which is preliminary data.</text>
</comment>
<dbReference type="RefSeq" id="WP_136729604.1">
    <property type="nucleotide sequence ID" value="NZ_SUMC01000091.1"/>
</dbReference>
<accession>A0A4U0RYY7</accession>
<protein>
    <submittedName>
        <fullName evidence="1">Resolvase</fullName>
    </submittedName>
</protein>
<dbReference type="EMBL" id="SUMC01000091">
    <property type="protein sequence ID" value="TKA00041.1"/>
    <property type="molecule type" value="Genomic_DNA"/>
</dbReference>
<dbReference type="OrthoDB" id="3405463at2"/>
<evidence type="ECO:0000313" key="2">
    <source>
        <dbReference type="Proteomes" id="UP000305778"/>
    </source>
</evidence>
<dbReference type="Proteomes" id="UP000305778">
    <property type="component" value="Unassembled WGS sequence"/>
</dbReference>
<sequence>MIPGGQSIAGLAREHHVSRGAICTAVADLVPVHTTDHQDSSAPELPVTLDMPGKVADFLRMAELDPAEWAALDQGVTVRRGQGYTLRVSATSSVHCQLLARCQPLDGTPNAPAIPAQRKALREYANRVNTLGE</sequence>
<keyword evidence="2" id="KW-1185">Reference proteome</keyword>
<evidence type="ECO:0000313" key="1">
    <source>
        <dbReference type="EMBL" id="TKA00041.1"/>
    </source>
</evidence>
<reference evidence="1 2" key="1">
    <citation type="submission" date="2019-04" db="EMBL/GenBank/DDBJ databases">
        <title>Streptomyces oryziradicis sp. nov., a novel actinomycete isolated from rhizosphere soil of rice (Oryza sativa L.).</title>
        <authorList>
            <person name="Li C."/>
        </authorList>
    </citation>
    <scope>NUCLEOTIDE SEQUENCE [LARGE SCALE GENOMIC DNA]</scope>
    <source>
        <strain evidence="1 2">NEAU-C40</strain>
    </source>
</reference>
<proteinExistence type="predicted"/>